<evidence type="ECO:0000313" key="8">
    <source>
        <dbReference type="EMBL" id="MBC1795662.1"/>
    </source>
</evidence>
<evidence type="ECO:0000313" key="7">
    <source>
        <dbReference type="EMBL" id="MBC1792590.1"/>
    </source>
</evidence>
<dbReference type="Proteomes" id="UP000586951">
    <property type="component" value="Unassembled WGS sequence"/>
</dbReference>
<dbReference type="RefSeq" id="WP_036086367.1">
    <property type="nucleotide sequence ID" value="NZ_CBCSHQ010000002.1"/>
</dbReference>
<reference evidence="1 15" key="1">
    <citation type="submission" date="2014-05" db="EMBL/GenBank/DDBJ databases">
        <title>Novel Listeriaceae from food processing environments.</title>
        <authorList>
            <person name="den Bakker H.C."/>
        </authorList>
    </citation>
    <scope>NUCLEOTIDE SEQUENCE [LARGE SCALE GENOMIC DNA]</scope>
    <source>
        <strain evidence="1 15">FSL A5-0281</strain>
    </source>
</reference>
<dbReference type="Proteomes" id="UP000519573">
    <property type="component" value="Unassembled WGS sequence"/>
</dbReference>
<comment type="caution">
    <text evidence="1">The sequence shown here is derived from an EMBL/GenBank/DDBJ whole genome shotgun (WGS) entry which is preliminary data.</text>
</comment>
<dbReference type="Proteomes" id="UP000539064">
    <property type="component" value="Unassembled WGS sequence"/>
</dbReference>
<evidence type="ECO:0000313" key="12">
    <source>
        <dbReference type="EMBL" id="MBC2176358.1"/>
    </source>
</evidence>
<dbReference type="EMBL" id="JAARYD010000003">
    <property type="protein sequence ID" value="MBC2176358.1"/>
    <property type="molecule type" value="Genomic_DNA"/>
</dbReference>
<reference evidence="16 17" key="2">
    <citation type="submission" date="2020-03" db="EMBL/GenBank/DDBJ databases">
        <title>Soil Listeria distribution.</title>
        <authorList>
            <person name="Liao J."/>
            <person name="Wiedmann M."/>
        </authorList>
    </citation>
    <scope>NUCLEOTIDE SEQUENCE [LARGE SCALE GENOMIC DNA]</scope>
    <source>
        <strain evidence="13 27">FSL L7-0153</strain>
        <strain evidence="11 16">FSL L7-0245</strain>
        <strain evidence="12 20">FSL L7-0259</strain>
        <strain evidence="10 17">FSL L7-0360</strain>
        <strain evidence="9 24">FSL L7-0435</strain>
        <strain evidence="7 19">FSL L7-0978</strain>
        <strain evidence="8 26">FSL L7-0990</strain>
        <strain evidence="6 25">FSL L7-1017</strain>
        <strain evidence="4 21">FSL L7-1387</strain>
        <strain evidence="5 28">FSL L7-1427</strain>
        <strain evidence="2 22">FSL L7-1816</strain>
        <strain evidence="3 18">FSL L7-1833</strain>
        <strain evidence="14 23">FSL L7-1850</strain>
    </source>
</reference>
<dbReference type="Proteomes" id="UP000546244">
    <property type="component" value="Unassembled WGS sequence"/>
</dbReference>
<dbReference type="EMBL" id="JAAROL010000001">
    <property type="protein sequence ID" value="MBC1330381.1"/>
    <property type="molecule type" value="Genomic_DNA"/>
</dbReference>
<evidence type="ECO:0000313" key="11">
    <source>
        <dbReference type="EMBL" id="MBC2165031.1"/>
    </source>
</evidence>
<evidence type="ECO:0000313" key="10">
    <source>
        <dbReference type="EMBL" id="MBC2117536.1"/>
    </source>
</evidence>
<dbReference type="STRING" id="1552123.EP57_10275"/>
<dbReference type="EMBL" id="JAARYY010000008">
    <property type="protein sequence ID" value="MBC2245059.1"/>
    <property type="molecule type" value="Genomic_DNA"/>
</dbReference>
<evidence type="ECO:0000313" key="5">
    <source>
        <dbReference type="EMBL" id="MBC1564805.1"/>
    </source>
</evidence>
<evidence type="ECO:0000313" key="3">
    <source>
        <dbReference type="EMBL" id="MBC1330381.1"/>
    </source>
</evidence>
<dbReference type="Proteomes" id="UP000541735">
    <property type="component" value="Unassembled WGS sequence"/>
</dbReference>
<dbReference type="Proteomes" id="UP000529446">
    <property type="component" value="Unassembled WGS sequence"/>
</dbReference>
<evidence type="ECO:0000313" key="27">
    <source>
        <dbReference type="Proteomes" id="UP000550367"/>
    </source>
</evidence>
<evidence type="ECO:0000313" key="20">
    <source>
        <dbReference type="Proteomes" id="UP000541735"/>
    </source>
</evidence>
<dbReference type="EMBL" id="JAARYH010000001">
    <property type="protein sequence ID" value="MBC2165031.1"/>
    <property type="molecule type" value="Genomic_DNA"/>
</dbReference>
<dbReference type="EMBL" id="JAARWW010000003">
    <property type="protein sequence ID" value="MBC2003668.1"/>
    <property type="molecule type" value="Genomic_DNA"/>
</dbReference>
<dbReference type="EMBL" id="JAARRW010000001">
    <property type="protein sequence ID" value="MBC1561043.1"/>
    <property type="molecule type" value="Genomic_DNA"/>
</dbReference>
<gene>
    <name evidence="1" type="ORF">EP57_10275</name>
    <name evidence="3" type="ORF">HB759_00335</name>
    <name evidence="2" type="ORF">HB811_00415</name>
    <name evidence="4" type="ORF">HB902_03085</name>
    <name evidence="5" type="ORF">HB907_05255</name>
    <name evidence="14" type="ORF">HBP98_13070</name>
    <name evidence="6" type="ORF">HCA46_05515</name>
    <name evidence="7" type="ORF">HCA52_04085</name>
    <name evidence="8" type="ORF">HCA55_02940</name>
    <name evidence="9" type="ORF">HCA78_07825</name>
    <name evidence="10" type="ORF">HCB06_12975</name>
    <name evidence="13" type="ORF">HCB25_13335</name>
    <name evidence="11" type="ORF">HCB26_00415</name>
    <name evidence="12" type="ORF">HCB27_07015</name>
</gene>
<dbReference type="EMBL" id="JAARRU010000001">
    <property type="protein sequence ID" value="MBC1564805.1"/>
    <property type="molecule type" value="Genomic_DNA"/>
</dbReference>
<evidence type="ECO:0000313" key="25">
    <source>
        <dbReference type="Proteomes" id="UP000547643"/>
    </source>
</evidence>
<evidence type="ECO:0000313" key="17">
    <source>
        <dbReference type="Proteomes" id="UP000529446"/>
    </source>
</evidence>
<evidence type="ECO:0000313" key="23">
    <source>
        <dbReference type="Proteomes" id="UP000546244"/>
    </source>
</evidence>
<dbReference type="EMBL" id="JAAROV010000001">
    <property type="protein sequence ID" value="MBC1315217.1"/>
    <property type="molecule type" value="Genomic_DNA"/>
</dbReference>
<dbReference type="Proteomes" id="UP000543379">
    <property type="component" value="Unassembled WGS sequence"/>
</dbReference>
<dbReference type="AlphaFoldDB" id="A0A099W654"/>
<evidence type="ECO:0000313" key="21">
    <source>
        <dbReference type="Proteomes" id="UP000541955"/>
    </source>
</evidence>
<organism evidence="1 15">
    <name type="scientific">Listeria booriae</name>
    <dbReference type="NCBI Taxonomy" id="1552123"/>
    <lineage>
        <taxon>Bacteria</taxon>
        <taxon>Bacillati</taxon>
        <taxon>Bacillota</taxon>
        <taxon>Bacilli</taxon>
        <taxon>Bacillales</taxon>
        <taxon>Listeriaceae</taxon>
        <taxon>Listeria</taxon>
    </lineage>
</organism>
<evidence type="ECO:0000313" key="1">
    <source>
        <dbReference type="EMBL" id="KGL40281.1"/>
    </source>
</evidence>
<dbReference type="EMBL" id="JAARUV010000001">
    <property type="protein sequence ID" value="MBC1778292.1"/>
    <property type="molecule type" value="Genomic_DNA"/>
</dbReference>
<evidence type="ECO:0000313" key="18">
    <source>
        <dbReference type="Proteomes" id="UP000532866"/>
    </source>
</evidence>
<evidence type="ECO:0000313" key="22">
    <source>
        <dbReference type="Proteomes" id="UP000543379"/>
    </source>
</evidence>
<evidence type="ECO:0000313" key="2">
    <source>
        <dbReference type="EMBL" id="MBC1315217.1"/>
    </source>
</evidence>
<sequence>MNPNHVLLITAAGYIVGSKLANDEKKQSILLGDVHINNTAQRLIDHFESLEIAKEHIIGYKSLSNDDSRNLIARWQSDYFTTS</sequence>
<dbReference type="Proteomes" id="UP000532866">
    <property type="component" value="Unassembled WGS sequence"/>
</dbReference>
<evidence type="ECO:0000313" key="24">
    <source>
        <dbReference type="Proteomes" id="UP000546806"/>
    </source>
</evidence>
<dbReference type="Proteomes" id="UP000550367">
    <property type="component" value="Unassembled WGS sequence"/>
</dbReference>
<keyword evidence="15" id="KW-1185">Reference proteome</keyword>
<dbReference type="Proteomes" id="UP000541955">
    <property type="component" value="Unassembled WGS sequence"/>
</dbReference>
<dbReference type="Proteomes" id="UP000547643">
    <property type="component" value="Unassembled WGS sequence"/>
</dbReference>
<dbReference type="EMBL" id="JNFA01000024">
    <property type="protein sequence ID" value="KGL40281.1"/>
    <property type="molecule type" value="Genomic_DNA"/>
</dbReference>
<accession>A0A099W654</accession>
<dbReference type="EMBL" id="JAARMV010000003">
    <property type="protein sequence ID" value="MBC2372938.1"/>
    <property type="molecule type" value="Genomic_DNA"/>
</dbReference>
<evidence type="ECO:0000313" key="14">
    <source>
        <dbReference type="EMBL" id="MBC2372938.1"/>
    </source>
</evidence>
<evidence type="ECO:0000313" key="19">
    <source>
        <dbReference type="Proteomes" id="UP000539064"/>
    </source>
</evidence>
<dbReference type="OrthoDB" id="2363930at2"/>
<protein>
    <submittedName>
        <fullName evidence="1">Uncharacterized protein</fullName>
    </submittedName>
</protein>
<evidence type="ECO:0000313" key="28">
    <source>
        <dbReference type="Proteomes" id="UP000586951"/>
    </source>
</evidence>
<evidence type="ECO:0000313" key="15">
    <source>
        <dbReference type="Proteomes" id="UP000029844"/>
    </source>
</evidence>
<evidence type="ECO:0000313" key="26">
    <source>
        <dbReference type="Proteomes" id="UP000548082"/>
    </source>
</evidence>
<dbReference type="EMBL" id="JAARXI010000007">
    <property type="protein sequence ID" value="MBC2117536.1"/>
    <property type="molecule type" value="Genomic_DNA"/>
</dbReference>
<dbReference type="GeneID" id="58717755"/>
<name>A0A099W654_9LIST</name>
<dbReference type="Proteomes" id="UP000029844">
    <property type="component" value="Unassembled WGS sequence"/>
</dbReference>
<evidence type="ECO:0000313" key="13">
    <source>
        <dbReference type="EMBL" id="MBC2245059.1"/>
    </source>
</evidence>
<evidence type="ECO:0000313" key="6">
    <source>
        <dbReference type="EMBL" id="MBC1778292.1"/>
    </source>
</evidence>
<proteinExistence type="predicted"/>
<dbReference type="eggNOG" id="ENOG5033ZAX">
    <property type="taxonomic scope" value="Bacteria"/>
</dbReference>
<evidence type="ECO:0000313" key="16">
    <source>
        <dbReference type="Proteomes" id="UP000519573"/>
    </source>
</evidence>
<evidence type="ECO:0000313" key="9">
    <source>
        <dbReference type="EMBL" id="MBC2003668.1"/>
    </source>
</evidence>
<evidence type="ECO:0000313" key="4">
    <source>
        <dbReference type="EMBL" id="MBC1561043.1"/>
    </source>
</evidence>
<dbReference type="EMBL" id="JAARVD010000001">
    <property type="protein sequence ID" value="MBC1795662.1"/>
    <property type="molecule type" value="Genomic_DNA"/>
</dbReference>
<dbReference type="Proteomes" id="UP000548082">
    <property type="component" value="Unassembled WGS sequence"/>
</dbReference>
<dbReference type="Proteomes" id="UP000546806">
    <property type="component" value="Unassembled WGS sequence"/>
</dbReference>
<dbReference type="EMBL" id="JAARVG010000003">
    <property type="protein sequence ID" value="MBC1792590.1"/>
    <property type="molecule type" value="Genomic_DNA"/>
</dbReference>